<feature type="domain" description="Reverse transcriptase Ty1/copia-type" evidence="1">
    <location>
        <begin position="182"/>
        <end position="249"/>
    </location>
</feature>
<dbReference type="Pfam" id="PF07727">
    <property type="entry name" value="RVT_2"/>
    <property type="match status" value="1"/>
</dbReference>
<dbReference type="AlphaFoldDB" id="A0A5C7IC86"/>
<dbReference type="EMBL" id="VAHF01000003">
    <property type="protein sequence ID" value="TXG66950.1"/>
    <property type="molecule type" value="Genomic_DNA"/>
</dbReference>
<feature type="domain" description="Retrovirus-related Pol polyprotein from transposon TNT 1-94-like beta-barrel" evidence="2">
    <location>
        <begin position="58"/>
        <end position="110"/>
    </location>
</feature>
<proteinExistence type="predicted"/>
<evidence type="ECO:0000259" key="1">
    <source>
        <dbReference type="Pfam" id="PF07727"/>
    </source>
</evidence>
<dbReference type="OrthoDB" id="1742531at2759"/>
<evidence type="ECO:0000313" key="3">
    <source>
        <dbReference type="EMBL" id="TXG66950.1"/>
    </source>
</evidence>
<dbReference type="Pfam" id="PF22936">
    <property type="entry name" value="Pol_BBD"/>
    <property type="match status" value="1"/>
</dbReference>
<name>A0A5C7IC86_9ROSI</name>
<keyword evidence="4" id="KW-1185">Reference proteome</keyword>
<gene>
    <name evidence="3" type="ORF">EZV62_008225</name>
</gene>
<dbReference type="Proteomes" id="UP000323000">
    <property type="component" value="Chromosome 3"/>
</dbReference>
<protein>
    <submittedName>
        <fullName evidence="3">Uncharacterized protein</fullName>
    </submittedName>
</protein>
<accession>A0A5C7IC86</accession>
<comment type="caution">
    <text evidence="3">The sequence shown here is derived from an EMBL/GenBank/DDBJ whole genome shotgun (WGS) entry which is preliminary data.</text>
</comment>
<reference evidence="4" key="1">
    <citation type="journal article" date="2019" name="Gigascience">
        <title>De novo genome assembly of the endangered Acer yangbiense, a plant species with extremely small populations endemic to Yunnan Province, China.</title>
        <authorList>
            <person name="Yang J."/>
            <person name="Wariss H.M."/>
            <person name="Tao L."/>
            <person name="Zhang R."/>
            <person name="Yun Q."/>
            <person name="Hollingsworth P."/>
            <person name="Dao Z."/>
            <person name="Luo G."/>
            <person name="Guo H."/>
            <person name="Ma Y."/>
            <person name="Sun W."/>
        </authorList>
    </citation>
    <scope>NUCLEOTIDE SEQUENCE [LARGE SCALE GENOMIC DNA]</scope>
    <source>
        <strain evidence="4">cv. Malutang</strain>
    </source>
</reference>
<evidence type="ECO:0000259" key="2">
    <source>
        <dbReference type="Pfam" id="PF22936"/>
    </source>
</evidence>
<evidence type="ECO:0000313" key="4">
    <source>
        <dbReference type="Proteomes" id="UP000323000"/>
    </source>
</evidence>
<dbReference type="InterPro" id="IPR054722">
    <property type="entry name" value="PolX-like_BBD"/>
</dbReference>
<dbReference type="InterPro" id="IPR013103">
    <property type="entry name" value="RVT_2"/>
</dbReference>
<sequence>MKIRTILMKDNCLAANGERPIDCTDDGEWNKMDGNTIANLYLALADGVLSGVAEKKTAIRSVFMGNNHALKIASIDTIKIKMDYGTVRTIQQIRHVEGPKKNLLSLGQTDYLECKTYIENEILRIVRGALIVMKAEKTASNLYMLKGEKLSDKVILGISNQNRLLCDEPVFVDGNGDVGCLGYNRLGSNHCTYYKRFEDNDDFIILLLYMDDLLVVSPNKDRVQELKVQLAREFDMKDIGPTNKILGMQHVRFQVRWYLAKPGREHWINVEMVLSYIRGTSNAALCCGGSPPMA</sequence>
<organism evidence="3 4">
    <name type="scientific">Acer yangbiense</name>
    <dbReference type="NCBI Taxonomy" id="1000413"/>
    <lineage>
        <taxon>Eukaryota</taxon>
        <taxon>Viridiplantae</taxon>
        <taxon>Streptophyta</taxon>
        <taxon>Embryophyta</taxon>
        <taxon>Tracheophyta</taxon>
        <taxon>Spermatophyta</taxon>
        <taxon>Magnoliopsida</taxon>
        <taxon>eudicotyledons</taxon>
        <taxon>Gunneridae</taxon>
        <taxon>Pentapetalae</taxon>
        <taxon>rosids</taxon>
        <taxon>malvids</taxon>
        <taxon>Sapindales</taxon>
        <taxon>Sapindaceae</taxon>
        <taxon>Hippocastanoideae</taxon>
        <taxon>Acereae</taxon>
        <taxon>Acer</taxon>
    </lineage>
</organism>